<dbReference type="Pfam" id="PF00596">
    <property type="entry name" value="Aldolase_II"/>
    <property type="match status" value="1"/>
</dbReference>
<evidence type="ECO:0000256" key="1">
    <source>
        <dbReference type="ARBA" id="ARBA00022723"/>
    </source>
</evidence>
<name>A0A839DY66_9PSEU</name>
<dbReference type="GO" id="GO:0008738">
    <property type="term" value="F:L-fuculose-phosphate aldolase activity"/>
    <property type="evidence" value="ECO:0007669"/>
    <property type="project" value="UniProtKB-EC"/>
</dbReference>
<gene>
    <name evidence="4" type="ORF">FHX42_001642</name>
</gene>
<dbReference type="PANTHER" id="PTHR22789:SF0">
    <property type="entry name" value="3-OXO-TETRONATE 4-PHOSPHATE DECARBOXYLASE-RELATED"/>
    <property type="match status" value="1"/>
</dbReference>
<dbReference type="EMBL" id="JACGWZ010000002">
    <property type="protein sequence ID" value="MBA8824295.1"/>
    <property type="molecule type" value="Genomic_DNA"/>
</dbReference>
<dbReference type="GO" id="GO:0005829">
    <property type="term" value="C:cytosol"/>
    <property type="evidence" value="ECO:0007669"/>
    <property type="project" value="TreeGrafter"/>
</dbReference>
<comment type="caution">
    <text evidence="4">The sequence shown here is derived from an EMBL/GenBank/DDBJ whole genome shotgun (WGS) entry which is preliminary data.</text>
</comment>
<accession>A0A839DY66</accession>
<evidence type="ECO:0000256" key="2">
    <source>
        <dbReference type="ARBA" id="ARBA00023239"/>
    </source>
</evidence>
<dbReference type="InterPro" id="IPR050197">
    <property type="entry name" value="Aldolase_class_II_sugar_metab"/>
</dbReference>
<dbReference type="SUPFAM" id="SSF53639">
    <property type="entry name" value="AraD/HMP-PK domain-like"/>
    <property type="match status" value="1"/>
</dbReference>
<dbReference type="InterPro" id="IPR036409">
    <property type="entry name" value="Aldolase_II/adducin_N_sf"/>
</dbReference>
<dbReference type="GO" id="GO:0019323">
    <property type="term" value="P:pentose catabolic process"/>
    <property type="evidence" value="ECO:0007669"/>
    <property type="project" value="TreeGrafter"/>
</dbReference>
<dbReference type="PANTHER" id="PTHR22789">
    <property type="entry name" value="FUCULOSE PHOSPHATE ALDOLASE"/>
    <property type="match status" value="1"/>
</dbReference>
<dbReference type="Proteomes" id="UP000569329">
    <property type="component" value="Unassembled WGS sequence"/>
</dbReference>
<dbReference type="SMART" id="SM01007">
    <property type="entry name" value="Aldolase_II"/>
    <property type="match status" value="1"/>
</dbReference>
<keyword evidence="1" id="KW-0479">Metal-binding</keyword>
<feature type="domain" description="Class II aldolase/adducin N-terminal" evidence="3">
    <location>
        <begin position="12"/>
        <end position="185"/>
    </location>
</feature>
<dbReference type="Gene3D" id="3.40.225.10">
    <property type="entry name" value="Class II aldolase/adducin N-terminal domain"/>
    <property type="match status" value="1"/>
</dbReference>
<proteinExistence type="predicted"/>
<evidence type="ECO:0000313" key="4">
    <source>
        <dbReference type="EMBL" id="MBA8824295.1"/>
    </source>
</evidence>
<sequence length="218" mass="23640">MTEQIPLADERHEVIRMSRRMVADGLVVGTAGNVSLRRGGLVAVTPSGVEYDRLTFADVPIVDLDGNPVHGSLKPTSELPMHLAAYNRHETGAVVHTHSLYATALSLVRDEVPAVHYQLAEFGGGVRVAEYATFGTARLAENMSAALTGRGACILRNHGTVAVADTLVHAYNRVRQLEWLCQLWLTARQAGEPVLLDEAELARSAEQYATYGQTGTEH</sequence>
<protein>
    <submittedName>
        <fullName evidence="4">L-fuculose-phosphate aldolase</fullName>
        <ecNumber evidence="4">4.1.2.17</ecNumber>
    </submittedName>
</protein>
<keyword evidence="2 4" id="KW-0456">Lyase</keyword>
<evidence type="ECO:0000259" key="3">
    <source>
        <dbReference type="SMART" id="SM01007"/>
    </source>
</evidence>
<dbReference type="AlphaFoldDB" id="A0A839DY66"/>
<keyword evidence="5" id="KW-1185">Reference proteome</keyword>
<dbReference type="InterPro" id="IPR001303">
    <property type="entry name" value="Aldolase_II/adducin_N"/>
</dbReference>
<evidence type="ECO:0000313" key="5">
    <source>
        <dbReference type="Proteomes" id="UP000569329"/>
    </source>
</evidence>
<dbReference type="EC" id="4.1.2.17" evidence="4"/>
<reference evidence="4 5" key="1">
    <citation type="submission" date="2020-07" db="EMBL/GenBank/DDBJ databases">
        <title>Sequencing the genomes of 1000 actinobacteria strains.</title>
        <authorList>
            <person name="Klenk H.-P."/>
        </authorList>
    </citation>
    <scope>NUCLEOTIDE SEQUENCE [LARGE SCALE GENOMIC DNA]</scope>
    <source>
        <strain evidence="4 5">DSM 45975</strain>
    </source>
</reference>
<dbReference type="GO" id="GO:0046872">
    <property type="term" value="F:metal ion binding"/>
    <property type="evidence" value="ECO:0007669"/>
    <property type="project" value="UniProtKB-KW"/>
</dbReference>
<organism evidence="4 5">
    <name type="scientific">Halosaccharopolyspora lacisalsi</name>
    <dbReference type="NCBI Taxonomy" id="1000566"/>
    <lineage>
        <taxon>Bacteria</taxon>
        <taxon>Bacillati</taxon>
        <taxon>Actinomycetota</taxon>
        <taxon>Actinomycetes</taxon>
        <taxon>Pseudonocardiales</taxon>
        <taxon>Pseudonocardiaceae</taxon>
        <taxon>Halosaccharopolyspora</taxon>
    </lineage>
</organism>